<keyword evidence="1" id="KW-0812">Transmembrane</keyword>
<protein>
    <recommendedName>
        <fullName evidence="4">DUF2273 domain-containing protein</fullName>
    </recommendedName>
</protein>
<evidence type="ECO:0008006" key="4">
    <source>
        <dbReference type="Google" id="ProtNLM"/>
    </source>
</evidence>
<feature type="transmembrane region" description="Helical" evidence="1">
    <location>
        <begin position="36"/>
        <end position="54"/>
    </location>
</feature>
<name>A0ABT0NBS2_9GAMM</name>
<gene>
    <name evidence="2" type="ORF">L2725_19280</name>
</gene>
<organism evidence="2 3">
    <name type="scientific">Shewanella corallii</name>
    <dbReference type="NCBI Taxonomy" id="560080"/>
    <lineage>
        <taxon>Bacteria</taxon>
        <taxon>Pseudomonadati</taxon>
        <taxon>Pseudomonadota</taxon>
        <taxon>Gammaproteobacteria</taxon>
        <taxon>Alteromonadales</taxon>
        <taxon>Shewanellaceae</taxon>
        <taxon>Shewanella</taxon>
    </lineage>
</organism>
<accession>A0ABT0NBS2</accession>
<keyword evidence="3" id="KW-1185">Reference proteome</keyword>
<feature type="transmembrane region" description="Helical" evidence="1">
    <location>
        <begin position="12"/>
        <end position="30"/>
    </location>
</feature>
<dbReference type="EMBL" id="JAKIKT010000009">
    <property type="protein sequence ID" value="MCL2915888.1"/>
    <property type="molecule type" value="Genomic_DNA"/>
</dbReference>
<reference evidence="2 3" key="1">
    <citation type="submission" date="2022-01" db="EMBL/GenBank/DDBJ databases">
        <title>Whole genome-based taxonomy of the Shewanellaceae.</title>
        <authorList>
            <person name="Martin-Rodriguez A.J."/>
        </authorList>
    </citation>
    <scope>NUCLEOTIDE SEQUENCE [LARGE SCALE GENOMIC DNA]</scope>
    <source>
        <strain evidence="2 3">DSM 21332</strain>
    </source>
</reference>
<evidence type="ECO:0000256" key="1">
    <source>
        <dbReference type="SAM" id="Phobius"/>
    </source>
</evidence>
<evidence type="ECO:0000313" key="3">
    <source>
        <dbReference type="Proteomes" id="UP001202831"/>
    </source>
</evidence>
<comment type="caution">
    <text evidence="2">The sequence shown here is derived from an EMBL/GenBank/DDBJ whole genome shotgun (WGS) entry which is preliminary data.</text>
</comment>
<sequence length="60" mass="6523">MTDKKHRVGNGVGIGAVVGLAIGAGLGFMFDDLFYFMALWLVTGVFLGMLVDYVRLGKRK</sequence>
<keyword evidence="1" id="KW-0472">Membrane</keyword>
<dbReference type="RefSeq" id="WP_249250455.1">
    <property type="nucleotide sequence ID" value="NZ_JAKIKT010000009.1"/>
</dbReference>
<evidence type="ECO:0000313" key="2">
    <source>
        <dbReference type="EMBL" id="MCL2915888.1"/>
    </source>
</evidence>
<dbReference type="Proteomes" id="UP001202831">
    <property type="component" value="Unassembled WGS sequence"/>
</dbReference>
<keyword evidence="1" id="KW-1133">Transmembrane helix</keyword>
<proteinExistence type="predicted"/>